<dbReference type="PANTHER" id="PTHR45929:SF3">
    <property type="entry name" value="JAK PATHWAY SIGNAL TRANSDUCTION ADAPTOR MOLECULE"/>
    <property type="match status" value="1"/>
</dbReference>
<feature type="compositionally biased region" description="Polar residues" evidence="12">
    <location>
        <begin position="390"/>
        <end position="401"/>
    </location>
</feature>
<evidence type="ECO:0000259" key="13">
    <source>
        <dbReference type="PROSITE" id="PS50002"/>
    </source>
</evidence>
<evidence type="ECO:0000256" key="6">
    <source>
        <dbReference type="ARBA" id="ARBA00022443"/>
    </source>
</evidence>
<dbReference type="PROSITE" id="PS50002">
    <property type="entry name" value="SH3"/>
    <property type="match status" value="1"/>
</dbReference>
<sequence>MFRNVNPFDEVVVTATSETLTSENWDVILTICEKVNRSGDNSGRDCLAAIQKRLINKNANVILYSLTLCESLAKNCGLKAQREISSRAFTALLVKILNEKTTHPAVRQRILELIQQWAFEFRADPSLGIMDETYQQLRSQSKFKFPSPQKPKKELKSEADKRKEEEELQLALALSLSASEHSAERKSSSRSAQHSETEAAPVKRVRALYDFEPTESGELGFQKDDVIVVLATSYQDWWKGELFGRQGIFPVNYVEEIKEGEPSANGGDGEDEAHVLQEAKNIDGLIQMLQGVDPRRDNFSDNDTLQEVYNNVLGIRPKLVELIKKHGEKKDEMLLLNEKLTRARATYEKMMEQSIAKYSQQPYTNTYQPQQPYTPVQSFAPAQYGHTGQPGPNYSTAPYQSQYAPAPIQGQAPAAPYQQDSQYAPYTPQLTQQQPVQPQIQQQQPTFDQAYAQQLPPQSQVPVDYNQQQQSLPPVQNYQGYQQQPVQGNDFSNQQQQQQQQQQQPVAYGQQNSGLDKVCAMFESIPLQLDDVPSLVLKRRKRSSSSVLKGSEPLETGLCLDYIIGLDTAVGQGHPGVDFEGIDQIPLGGCPVRGSGGGREVIEEGA</sequence>
<evidence type="ECO:0000313" key="16">
    <source>
        <dbReference type="Proteomes" id="UP000823405"/>
    </source>
</evidence>
<evidence type="ECO:0000256" key="12">
    <source>
        <dbReference type="SAM" id="MobiDB-lite"/>
    </source>
</evidence>
<dbReference type="EMBL" id="JAAAIN010000384">
    <property type="protein sequence ID" value="KAG0315280.1"/>
    <property type="molecule type" value="Genomic_DNA"/>
</dbReference>
<keyword evidence="8" id="KW-0967">Endosome</keyword>
<feature type="compositionally biased region" description="Basic and acidic residues" evidence="12">
    <location>
        <begin position="181"/>
        <end position="197"/>
    </location>
</feature>
<feature type="region of interest" description="Disordered" evidence="12">
    <location>
        <begin position="482"/>
        <end position="509"/>
    </location>
</feature>
<dbReference type="PRINTS" id="PR01887">
    <property type="entry name" value="SPECTRNALPHA"/>
</dbReference>
<dbReference type="PROSITE" id="PS50330">
    <property type="entry name" value="UIM"/>
    <property type="match status" value="1"/>
</dbReference>
<dbReference type="CDD" id="cd16978">
    <property type="entry name" value="VHS_HSE1"/>
    <property type="match status" value="1"/>
</dbReference>
<evidence type="ECO:0000256" key="5">
    <source>
        <dbReference type="ARBA" id="ARBA00018978"/>
    </source>
</evidence>
<dbReference type="InterPro" id="IPR004152">
    <property type="entry name" value="GAT_dom"/>
</dbReference>
<evidence type="ECO:0000256" key="10">
    <source>
        <dbReference type="ARBA" id="ARBA00023136"/>
    </source>
</evidence>
<dbReference type="InterPro" id="IPR036028">
    <property type="entry name" value="SH3-like_dom_sf"/>
</dbReference>
<dbReference type="InterPro" id="IPR002014">
    <property type="entry name" value="VHS_dom"/>
</dbReference>
<dbReference type="OrthoDB" id="10255964at2759"/>
<reference evidence="15" key="1">
    <citation type="journal article" date="2020" name="Fungal Divers.">
        <title>Resolving the Mortierellaceae phylogeny through synthesis of multi-gene phylogenetics and phylogenomics.</title>
        <authorList>
            <person name="Vandepol N."/>
            <person name="Liber J."/>
            <person name="Desiro A."/>
            <person name="Na H."/>
            <person name="Kennedy M."/>
            <person name="Barry K."/>
            <person name="Grigoriev I.V."/>
            <person name="Miller A.N."/>
            <person name="O'Donnell K."/>
            <person name="Stajich J.E."/>
            <person name="Bonito G."/>
        </authorList>
    </citation>
    <scope>NUCLEOTIDE SEQUENCE</scope>
    <source>
        <strain evidence="15">NVP60</strain>
    </source>
</reference>
<keyword evidence="6 11" id="KW-0728">SH3 domain</keyword>
<dbReference type="Gene3D" id="1.20.5.1940">
    <property type="match status" value="1"/>
</dbReference>
<dbReference type="SMART" id="SM00288">
    <property type="entry name" value="VHS"/>
    <property type="match status" value="1"/>
</dbReference>
<dbReference type="GO" id="GO:0043328">
    <property type="term" value="P:protein transport to vacuole involved in ubiquitin-dependent protein catabolic process via the multivesicular body sorting pathway"/>
    <property type="evidence" value="ECO:0007669"/>
    <property type="project" value="TreeGrafter"/>
</dbReference>
<comment type="subcellular location">
    <subcellularLocation>
        <location evidence="2">Endosome membrane</location>
        <topology evidence="2">Peripheral membrane protein</topology>
        <orientation evidence="2">Cytoplasmic side</orientation>
    </subcellularLocation>
</comment>
<feature type="domain" description="SH3" evidence="13">
    <location>
        <begin position="200"/>
        <end position="259"/>
    </location>
</feature>
<evidence type="ECO:0000256" key="3">
    <source>
        <dbReference type="ARBA" id="ARBA00009666"/>
    </source>
</evidence>
<accession>A0A9P6R9G4</accession>
<name>A0A9P6R9G4_9FUNG</name>
<keyword evidence="9" id="KW-0653">Protein transport</keyword>
<keyword evidence="16" id="KW-1185">Reference proteome</keyword>
<evidence type="ECO:0000259" key="14">
    <source>
        <dbReference type="PROSITE" id="PS50179"/>
    </source>
</evidence>
<dbReference type="Pfam" id="PF00790">
    <property type="entry name" value="VHS"/>
    <property type="match status" value="1"/>
</dbReference>
<feature type="domain" description="VHS" evidence="14">
    <location>
        <begin position="15"/>
        <end position="141"/>
    </location>
</feature>
<comment type="caution">
    <text evidence="15">The sequence shown here is derived from an EMBL/GenBank/DDBJ whole genome shotgun (WGS) entry which is preliminary data.</text>
</comment>
<evidence type="ECO:0000256" key="7">
    <source>
        <dbReference type="ARBA" id="ARBA00022448"/>
    </source>
</evidence>
<dbReference type="FunFam" id="2.30.30.40:FF:000072">
    <property type="entry name" value="Unconventional Myosin IB"/>
    <property type="match status" value="1"/>
</dbReference>
<dbReference type="CDD" id="cd11805">
    <property type="entry name" value="SH3_GRB2_like_C"/>
    <property type="match status" value="1"/>
</dbReference>
<dbReference type="Gene3D" id="1.25.40.90">
    <property type="match status" value="1"/>
</dbReference>
<dbReference type="SMART" id="SM00326">
    <property type="entry name" value="SH3"/>
    <property type="match status" value="1"/>
</dbReference>
<evidence type="ECO:0000256" key="8">
    <source>
        <dbReference type="ARBA" id="ARBA00022753"/>
    </source>
</evidence>
<evidence type="ECO:0000256" key="2">
    <source>
        <dbReference type="ARBA" id="ARBA00004125"/>
    </source>
</evidence>
<feature type="region of interest" description="Disordered" evidence="12">
    <location>
        <begin position="176"/>
        <end position="199"/>
    </location>
</feature>
<evidence type="ECO:0000313" key="15">
    <source>
        <dbReference type="EMBL" id="KAG0315280.1"/>
    </source>
</evidence>
<dbReference type="Proteomes" id="UP000823405">
    <property type="component" value="Unassembled WGS sequence"/>
</dbReference>
<dbReference type="AlphaFoldDB" id="A0A9P6R9G4"/>
<dbReference type="InterPro" id="IPR008942">
    <property type="entry name" value="ENTH_VHS"/>
</dbReference>
<evidence type="ECO:0000256" key="9">
    <source>
        <dbReference type="ARBA" id="ARBA00022927"/>
    </source>
</evidence>
<dbReference type="SUPFAM" id="SSF89009">
    <property type="entry name" value="GAT-like domain"/>
    <property type="match status" value="1"/>
</dbReference>
<protein>
    <recommendedName>
        <fullName evidence="4">Class E vacuolar protein-sorting machinery protein HSE1</fullName>
    </recommendedName>
    <alternativeName>
        <fullName evidence="5">Class E vacuolar protein-sorting machinery protein hse1</fullName>
    </alternativeName>
</protein>
<dbReference type="InterPro" id="IPR050670">
    <property type="entry name" value="STAM"/>
</dbReference>
<dbReference type="GO" id="GO:0033565">
    <property type="term" value="C:ESCRT-0 complex"/>
    <property type="evidence" value="ECO:0007669"/>
    <property type="project" value="TreeGrafter"/>
</dbReference>
<dbReference type="PANTHER" id="PTHR45929">
    <property type="entry name" value="JAK PATHWAY SIGNAL TRANSDUCTION ADAPTOR MOLECULE"/>
    <property type="match status" value="1"/>
</dbReference>
<dbReference type="Pfam" id="PF03127">
    <property type="entry name" value="GAT"/>
    <property type="match status" value="1"/>
</dbReference>
<feature type="region of interest" description="Disordered" evidence="12">
    <location>
        <begin position="140"/>
        <end position="161"/>
    </location>
</feature>
<feature type="compositionally biased region" description="Low complexity" evidence="12">
    <location>
        <begin position="482"/>
        <end position="504"/>
    </location>
</feature>
<dbReference type="GO" id="GO:0010008">
    <property type="term" value="C:endosome membrane"/>
    <property type="evidence" value="ECO:0007669"/>
    <property type="project" value="UniProtKB-SubCell"/>
</dbReference>
<gene>
    <name evidence="15" type="primary">HSE1_2</name>
    <name evidence="15" type="ORF">BGZ97_008412</name>
</gene>
<evidence type="ECO:0000256" key="11">
    <source>
        <dbReference type="PROSITE-ProRule" id="PRU00192"/>
    </source>
</evidence>
<feature type="region of interest" description="Disordered" evidence="12">
    <location>
        <begin position="366"/>
        <end position="401"/>
    </location>
</feature>
<feature type="compositionally biased region" description="Basic and acidic residues" evidence="12">
    <location>
        <begin position="151"/>
        <end position="161"/>
    </location>
</feature>
<dbReference type="SUPFAM" id="SSF50044">
    <property type="entry name" value="SH3-domain"/>
    <property type="match status" value="1"/>
</dbReference>
<dbReference type="GO" id="GO:0035091">
    <property type="term" value="F:phosphatidylinositol binding"/>
    <property type="evidence" value="ECO:0007669"/>
    <property type="project" value="InterPro"/>
</dbReference>
<dbReference type="SUPFAM" id="SSF48464">
    <property type="entry name" value="ENTH/VHS domain"/>
    <property type="match status" value="1"/>
</dbReference>
<evidence type="ECO:0000256" key="4">
    <source>
        <dbReference type="ARBA" id="ARBA00017923"/>
    </source>
</evidence>
<dbReference type="InterPro" id="IPR003903">
    <property type="entry name" value="UIM_dom"/>
</dbReference>
<dbReference type="PRINTS" id="PR00452">
    <property type="entry name" value="SH3DOMAIN"/>
</dbReference>
<evidence type="ECO:0000256" key="1">
    <source>
        <dbReference type="ARBA" id="ARBA00002654"/>
    </source>
</evidence>
<dbReference type="InterPro" id="IPR001452">
    <property type="entry name" value="SH3_domain"/>
</dbReference>
<dbReference type="GO" id="GO:0043130">
    <property type="term" value="F:ubiquitin binding"/>
    <property type="evidence" value="ECO:0007669"/>
    <property type="project" value="InterPro"/>
</dbReference>
<keyword evidence="10" id="KW-0472">Membrane</keyword>
<dbReference type="Gene3D" id="2.30.30.40">
    <property type="entry name" value="SH3 Domains"/>
    <property type="match status" value="1"/>
</dbReference>
<proteinExistence type="inferred from homology"/>
<dbReference type="PROSITE" id="PS50179">
    <property type="entry name" value="VHS"/>
    <property type="match status" value="1"/>
</dbReference>
<dbReference type="Pfam" id="PF00018">
    <property type="entry name" value="SH3_1"/>
    <property type="match status" value="1"/>
</dbReference>
<comment type="function">
    <text evidence="1">Component of the ESCRT-0 complex which is the sorting receptor for ubiquitinated cargo proteins at the multivesicular body (MVB).</text>
</comment>
<keyword evidence="7" id="KW-0813">Transport</keyword>
<feature type="compositionally biased region" description="Low complexity" evidence="12">
    <location>
        <begin position="366"/>
        <end position="377"/>
    </location>
</feature>
<comment type="similarity">
    <text evidence="3">Belongs to the STAM family.</text>
</comment>
<organism evidence="15 16">
    <name type="scientific">Linnemannia gamsii</name>
    <dbReference type="NCBI Taxonomy" id="64522"/>
    <lineage>
        <taxon>Eukaryota</taxon>
        <taxon>Fungi</taxon>
        <taxon>Fungi incertae sedis</taxon>
        <taxon>Mucoromycota</taxon>
        <taxon>Mortierellomycotina</taxon>
        <taxon>Mortierellomycetes</taxon>
        <taxon>Mortierellales</taxon>
        <taxon>Mortierellaceae</taxon>
        <taxon>Linnemannia</taxon>
    </lineage>
</organism>